<organism evidence="2 3">
    <name type="scientific">Collinsella aerofaciens (strain ATCC 25986 / DSM 3979 / JCM 10188 / KCTC 3647 / NCTC 11838 / VPI 1003)</name>
    <dbReference type="NCBI Taxonomy" id="411903"/>
    <lineage>
        <taxon>Bacteria</taxon>
        <taxon>Bacillati</taxon>
        <taxon>Actinomycetota</taxon>
        <taxon>Coriobacteriia</taxon>
        <taxon>Coriobacteriales</taxon>
        <taxon>Coriobacteriaceae</taxon>
        <taxon>Collinsella</taxon>
    </lineage>
</organism>
<dbReference type="InterPro" id="IPR011663">
    <property type="entry name" value="UTRA"/>
</dbReference>
<feature type="domain" description="UbiC transcription regulator-associated" evidence="1">
    <location>
        <begin position="1"/>
        <end position="86"/>
    </location>
</feature>
<reference evidence="2 3" key="1">
    <citation type="submission" date="2007-01" db="EMBL/GenBank/DDBJ databases">
        <title>Draft genome sequence of Collinsella aerofaciens (ATCC 25986).</title>
        <authorList>
            <person name="Sudarsanam P."/>
            <person name="Ley R."/>
            <person name="Guruge J."/>
            <person name="Turnbaugh P.J."/>
            <person name="Mahowald M."/>
            <person name="Liep D."/>
            <person name="Gordon J."/>
        </authorList>
    </citation>
    <scope>NUCLEOTIDE SEQUENCE [LARGE SCALE GENOMIC DNA]</scope>
    <source>
        <strain evidence="3">ATCC 25986 / DSM 3979 / JCM 10188 / KCTC 3647 / NCTC 11838 / VPI 1003</strain>
    </source>
</reference>
<dbReference type="EMBL" id="AAVN02000009">
    <property type="protein sequence ID" value="EBA38923.1"/>
    <property type="molecule type" value="Genomic_DNA"/>
</dbReference>
<protein>
    <submittedName>
        <fullName evidence="2">UbiC transcription regulator-associated domain protein</fullName>
    </submittedName>
</protein>
<dbReference type="AlphaFoldDB" id="A4EC30"/>
<dbReference type="PANTHER" id="PTHR44846">
    <property type="entry name" value="MANNOSYL-D-GLYCERATE TRANSPORT/METABOLISM SYSTEM REPRESSOR MNGR-RELATED"/>
    <property type="match status" value="1"/>
</dbReference>
<proteinExistence type="predicted"/>
<dbReference type="Proteomes" id="UP000002979">
    <property type="component" value="Unassembled WGS sequence"/>
</dbReference>
<dbReference type="InterPro" id="IPR050679">
    <property type="entry name" value="Bact_HTH_transcr_reg"/>
</dbReference>
<dbReference type="InterPro" id="IPR028978">
    <property type="entry name" value="Chorismate_lyase_/UTRA_dom_sf"/>
</dbReference>
<sequence length="93" mass="10409">MPLELIPGLKKKDLYGSVYHFIREQCGLKISSFHRTIRAVAATEEEAKRLDTKLGSPLLELTQIGFLDSGAAFEYSVSRNVGDRFELHNVTLA</sequence>
<dbReference type="Gene3D" id="3.40.1410.10">
    <property type="entry name" value="Chorismate lyase-like"/>
    <property type="match status" value="1"/>
</dbReference>
<evidence type="ECO:0000259" key="1">
    <source>
        <dbReference type="Pfam" id="PF07702"/>
    </source>
</evidence>
<comment type="caution">
    <text evidence="2">The sequence shown here is derived from an EMBL/GenBank/DDBJ whole genome shotgun (WGS) entry which is preliminary data.</text>
</comment>
<accession>A4EC30</accession>
<name>A4EC30_COLAA</name>
<evidence type="ECO:0000313" key="3">
    <source>
        <dbReference type="Proteomes" id="UP000002979"/>
    </source>
</evidence>
<dbReference type="PANTHER" id="PTHR44846:SF5">
    <property type="entry name" value="HTH-TYPE TRANSCRIPTIONAL REGULATOR GMUR"/>
    <property type="match status" value="1"/>
</dbReference>
<dbReference type="SUPFAM" id="SSF64288">
    <property type="entry name" value="Chorismate lyase-like"/>
    <property type="match status" value="1"/>
</dbReference>
<evidence type="ECO:0000313" key="2">
    <source>
        <dbReference type="EMBL" id="EBA38923.1"/>
    </source>
</evidence>
<reference evidence="2 3" key="2">
    <citation type="submission" date="2007-04" db="EMBL/GenBank/DDBJ databases">
        <authorList>
            <person name="Fulton L."/>
            <person name="Clifton S."/>
            <person name="Fulton B."/>
            <person name="Xu J."/>
            <person name="Minx P."/>
            <person name="Mardis E.R."/>
            <person name="Wilson R.K."/>
        </authorList>
    </citation>
    <scope>NUCLEOTIDE SEQUENCE [LARGE SCALE GENOMIC DNA]</scope>
    <source>
        <strain evidence="3">ATCC 25986 / DSM 3979 / JCM 10188 / KCTC 3647 / NCTC 11838 / VPI 1003</strain>
    </source>
</reference>
<dbReference type="GO" id="GO:0045892">
    <property type="term" value="P:negative regulation of DNA-templated transcription"/>
    <property type="evidence" value="ECO:0007669"/>
    <property type="project" value="TreeGrafter"/>
</dbReference>
<dbReference type="GO" id="GO:0003677">
    <property type="term" value="F:DNA binding"/>
    <property type="evidence" value="ECO:0007669"/>
    <property type="project" value="InterPro"/>
</dbReference>
<dbReference type="Pfam" id="PF07702">
    <property type="entry name" value="UTRA"/>
    <property type="match status" value="1"/>
</dbReference>
<gene>
    <name evidence="2" type="ORF">COLAER_02009</name>
</gene>